<dbReference type="Proteomes" id="UP001501218">
    <property type="component" value="Unassembled WGS sequence"/>
</dbReference>
<dbReference type="EMBL" id="BAAARA010000021">
    <property type="protein sequence ID" value="GAA2359290.1"/>
    <property type="molecule type" value="Genomic_DNA"/>
</dbReference>
<proteinExistence type="predicted"/>
<organism evidence="3 4">
    <name type="scientific">Saccharopolyspora halophila</name>
    <dbReference type="NCBI Taxonomy" id="405551"/>
    <lineage>
        <taxon>Bacteria</taxon>
        <taxon>Bacillati</taxon>
        <taxon>Actinomycetota</taxon>
        <taxon>Actinomycetes</taxon>
        <taxon>Pseudonocardiales</taxon>
        <taxon>Pseudonocardiaceae</taxon>
        <taxon>Saccharopolyspora</taxon>
    </lineage>
</organism>
<keyword evidence="4" id="KW-1185">Reference proteome</keyword>
<name>A0ABN3GRZ7_9PSEU</name>
<dbReference type="Pfam" id="PF04149">
    <property type="entry name" value="DUF397"/>
    <property type="match status" value="1"/>
</dbReference>
<evidence type="ECO:0000259" key="2">
    <source>
        <dbReference type="Pfam" id="PF04149"/>
    </source>
</evidence>
<evidence type="ECO:0000313" key="3">
    <source>
        <dbReference type="EMBL" id="GAA2359290.1"/>
    </source>
</evidence>
<dbReference type="InterPro" id="IPR007278">
    <property type="entry name" value="DUF397"/>
</dbReference>
<gene>
    <name evidence="3" type="ORF">GCM10009854_42360</name>
</gene>
<feature type="region of interest" description="Disordered" evidence="1">
    <location>
        <begin position="1"/>
        <end position="20"/>
    </location>
</feature>
<feature type="domain" description="DUF397" evidence="2">
    <location>
        <begin position="6"/>
        <end position="59"/>
    </location>
</feature>
<accession>A0ABN3GRZ7</accession>
<reference evidence="3 4" key="1">
    <citation type="journal article" date="2019" name="Int. J. Syst. Evol. Microbiol.">
        <title>The Global Catalogue of Microorganisms (GCM) 10K type strain sequencing project: providing services to taxonomists for standard genome sequencing and annotation.</title>
        <authorList>
            <consortium name="The Broad Institute Genomics Platform"/>
            <consortium name="The Broad Institute Genome Sequencing Center for Infectious Disease"/>
            <person name="Wu L."/>
            <person name="Ma J."/>
        </authorList>
    </citation>
    <scope>NUCLEOTIDE SEQUENCE [LARGE SCALE GENOMIC DNA]</scope>
    <source>
        <strain evidence="3 4">JCM 16221</strain>
    </source>
</reference>
<sequence>MSTQPEWRKSSRSNGGGQCVEVATNVPDAALIRDSKLGDESPILSAKPEVFASFIQAIKDGKLGQ</sequence>
<evidence type="ECO:0000313" key="4">
    <source>
        <dbReference type="Proteomes" id="UP001501218"/>
    </source>
</evidence>
<protein>
    <recommendedName>
        <fullName evidence="2">DUF397 domain-containing protein</fullName>
    </recommendedName>
</protein>
<evidence type="ECO:0000256" key="1">
    <source>
        <dbReference type="SAM" id="MobiDB-lite"/>
    </source>
</evidence>
<dbReference type="RefSeq" id="WP_344135766.1">
    <property type="nucleotide sequence ID" value="NZ_BAAARA010000021.1"/>
</dbReference>
<comment type="caution">
    <text evidence="3">The sequence shown here is derived from an EMBL/GenBank/DDBJ whole genome shotgun (WGS) entry which is preliminary data.</text>
</comment>